<dbReference type="CDD" id="cd03784">
    <property type="entry name" value="GT1_Gtf-like"/>
    <property type="match status" value="1"/>
</dbReference>
<dbReference type="PANTHER" id="PTHR48044:SF7">
    <property type="entry name" value="GLYCOSYLTRANSFERASE"/>
    <property type="match status" value="1"/>
</dbReference>
<dbReference type="PANTHER" id="PTHR48044">
    <property type="entry name" value="GLYCOSYLTRANSFERASE"/>
    <property type="match status" value="1"/>
</dbReference>
<sequence>MDHLHHRFGDQDGPKKPKVTVVIVPFPAQGHLNQLLHFSRLISGYGIPVHYAGSATHNRQARQRIHGWNPLTISNLHFHDFPMPPFPTPPPNPDAPIKFPSHLQPSFNASLHLREPVAALLRSLSRTTHRLVVVHDTLTAFAVQDVATLPNGEAYAFHSASAFALVYYLWESRGRPSNGGIVLPNELPYISLEGCFTTEFANFITRQYDIMNFDAGDIYNTCRPVEGRFLDLLIKEQLNRDKRLWAVGPLNPMALRLTRESPHRQHKCLQWLDKQPLQSVLYVSFGTMTSLPDDQILELAVGLERSKQRFVWVLREADIGDIYAGEKSGREIQLPKGYEERIEGVGVGLIVRDWAPQLEILAHPSTAGFLSHCGWNSCMESISLGVPVAAWPMHSDQPRNTMLVTQVLKVGLVVQEWDRRQELVPSVTVENAVKRLMASEEGNNMRKRAKELSGSIRRSVAQGGISCTELDSFVAHISR</sequence>
<dbReference type="Gene3D" id="3.40.50.2000">
    <property type="entry name" value="Glycogen Phosphorylase B"/>
    <property type="match status" value="2"/>
</dbReference>
<comment type="similarity">
    <text evidence="1 3">Belongs to the UDP-glycosyltransferase family.</text>
</comment>
<dbReference type="FunFam" id="3.40.50.2000:FF:000060">
    <property type="entry name" value="Glycosyltransferase"/>
    <property type="match status" value="1"/>
</dbReference>
<dbReference type="EC" id="2.4.1.-" evidence="4"/>
<dbReference type="eggNOG" id="KOG1192">
    <property type="taxonomic scope" value="Eukaryota"/>
</dbReference>
<dbReference type="FunFam" id="3.40.50.2000:FF:000238">
    <property type="entry name" value="Glycosyltransferase"/>
    <property type="match status" value="1"/>
</dbReference>
<evidence type="ECO:0000313" key="6">
    <source>
        <dbReference type="Proteomes" id="UP000189703"/>
    </source>
</evidence>
<organism evidence="6 7">
    <name type="scientific">Nelumbo nucifera</name>
    <name type="common">Sacred lotus</name>
    <dbReference type="NCBI Taxonomy" id="4432"/>
    <lineage>
        <taxon>Eukaryota</taxon>
        <taxon>Viridiplantae</taxon>
        <taxon>Streptophyta</taxon>
        <taxon>Embryophyta</taxon>
        <taxon>Tracheophyta</taxon>
        <taxon>Spermatophyta</taxon>
        <taxon>Magnoliopsida</taxon>
        <taxon>Proteales</taxon>
        <taxon>Nelumbonaceae</taxon>
        <taxon>Nelumbo</taxon>
    </lineage>
</organism>
<dbReference type="GO" id="GO:0050404">
    <property type="term" value="F:zeatin O-beta-D-xylosyltransferase activity"/>
    <property type="evidence" value="ECO:0007669"/>
    <property type="project" value="UniProtKB-ARBA"/>
</dbReference>
<feature type="domain" description="Glycosyltransferase N-terminal" evidence="5">
    <location>
        <begin position="18"/>
        <end position="252"/>
    </location>
</feature>
<evidence type="ECO:0000256" key="4">
    <source>
        <dbReference type="RuleBase" id="RU362057"/>
    </source>
</evidence>
<dbReference type="OMA" id="WEKHADI"/>
<dbReference type="Pfam" id="PF00201">
    <property type="entry name" value="UDPGT"/>
    <property type="match status" value="1"/>
</dbReference>
<dbReference type="SUPFAM" id="SSF53756">
    <property type="entry name" value="UDP-Glycosyltransferase/glycogen phosphorylase"/>
    <property type="match status" value="1"/>
</dbReference>
<dbReference type="GO" id="GO:0035251">
    <property type="term" value="F:UDP-glucosyltransferase activity"/>
    <property type="evidence" value="ECO:0000318"/>
    <property type="project" value="GO_Central"/>
</dbReference>
<keyword evidence="2 3" id="KW-0808">Transferase</keyword>
<dbReference type="RefSeq" id="XP_010279539.1">
    <property type="nucleotide sequence ID" value="XM_010281237.1"/>
</dbReference>
<proteinExistence type="inferred from homology"/>
<dbReference type="AlphaFoldDB" id="A0A1U8BDF8"/>
<dbReference type="OrthoDB" id="5835829at2759"/>
<keyword evidence="6" id="KW-1185">Reference proteome</keyword>
<dbReference type="PROSITE" id="PS00375">
    <property type="entry name" value="UDPGT"/>
    <property type="match status" value="1"/>
</dbReference>
<evidence type="ECO:0000259" key="5">
    <source>
        <dbReference type="Pfam" id="PF26168"/>
    </source>
</evidence>
<dbReference type="STRING" id="4432.A0A1U8BDF8"/>
<keyword evidence="3" id="KW-0328">Glycosyltransferase</keyword>
<reference evidence="7" key="1">
    <citation type="submission" date="2025-08" db="UniProtKB">
        <authorList>
            <consortium name="RefSeq"/>
        </authorList>
    </citation>
    <scope>IDENTIFICATION</scope>
</reference>
<evidence type="ECO:0000313" key="7">
    <source>
        <dbReference type="RefSeq" id="XP_010279539.1"/>
    </source>
</evidence>
<dbReference type="Pfam" id="PF26168">
    <property type="entry name" value="Glyco_transf_N"/>
    <property type="match status" value="1"/>
</dbReference>
<dbReference type="GeneID" id="104613428"/>
<name>A0A1U8BDF8_NELNU</name>
<dbReference type="Proteomes" id="UP000189703">
    <property type="component" value="Unplaced"/>
</dbReference>
<dbReference type="InterPro" id="IPR058980">
    <property type="entry name" value="Glyco_transf_N"/>
</dbReference>
<evidence type="ECO:0000256" key="3">
    <source>
        <dbReference type="RuleBase" id="RU003718"/>
    </source>
</evidence>
<protein>
    <recommendedName>
        <fullName evidence="4">Glycosyltransferase</fullName>
        <ecNumber evidence="4">2.4.1.-</ecNumber>
    </recommendedName>
</protein>
<dbReference type="GO" id="GO:0009690">
    <property type="term" value="P:cytokinin metabolic process"/>
    <property type="evidence" value="ECO:0007669"/>
    <property type="project" value="UniProtKB-ARBA"/>
</dbReference>
<evidence type="ECO:0000256" key="1">
    <source>
        <dbReference type="ARBA" id="ARBA00009995"/>
    </source>
</evidence>
<evidence type="ECO:0000256" key="2">
    <source>
        <dbReference type="ARBA" id="ARBA00022679"/>
    </source>
</evidence>
<dbReference type="InterPro" id="IPR035595">
    <property type="entry name" value="UDP_glycos_trans_CS"/>
</dbReference>
<gene>
    <name evidence="7" type="primary">LOC104613428</name>
</gene>
<accession>A0A1U8BDF8</accession>
<dbReference type="KEGG" id="nnu:104613428"/>
<dbReference type="InterPro" id="IPR002213">
    <property type="entry name" value="UDP_glucos_trans"/>
</dbReference>